<evidence type="ECO:0000313" key="3">
    <source>
        <dbReference type="EMBL" id="SFS35365.1"/>
    </source>
</evidence>
<proteinExistence type="predicted"/>
<dbReference type="STRING" id="593133.SAMN04488006_0908"/>
<dbReference type="Pfam" id="PF00534">
    <property type="entry name" value="Glycos_transf_1"/>
    <property type="match status" value="1"/>
</dbReference>
<feature type="domain" description="Glycosyl transferase family 1" evidence="1">
    <location>
        <begin position="188"/>
        <end position="338"/>
    </location>
</feature>
<sequence length="367" mass="41410">MNENKLMNKTIKVIQIIDSLHPGGAEMMAVNIANGLYEQGVESHLCATRVEGSLKNNIANGVGYLFLNRKHTLDIQAILKLRSYVTKHQITIVHAHSSSFFVAVLLKIVKPSIQIIWHDHYGNSELLHERKSFVLKFCSYFFKTSIAVNQLLLDWATINLHSKNKKYLANFAHLNTTVEKKTFLKGIEGKRILCLANLRPQKDHLNLLNAFKIVHQYCPDWTLHLVGTDLNDQYASELKEFIQKERLQAFVFIYGNCADTFEILKQASIGVLASKSEGLPVSLLEYGLVSLPVVATDVGAIRNVIIANKTGILIPAANHLKLSEALLNLINNKDTSIQLGAALHIFVTKYFSKEKYINELINRYQFV</sequence>
<dbReference type="GO" id="GO:0016757">
    <property type="term" value="F:glycosyltransferase activity"/>
    <property type="evidence" value="ECO:0007669"/>
    <property type="project" value="InterPro"/>
</dbReference>
<organism evidence="3 4">
    <name type="scientific">Lutibacter maritimus</name>
    <dbReference type="NCBI Taxonomy" id="593133"/>
    <lineage>
        <taxon>Bacteria</taxon>
        <taxon>Pseudomonadati</taxon>
        <taxon>Bacteroidota</taxon>
        <taxon>Flavobacteriia</taxon>
        <taxon>Flavobacteriales</taxon>
        <taxon>Flavobacteriaceae</taxon>
        <taxon>Lutibacter</taxon>
    </lineage>
</organism>
<gene>
    <name evidence="3" type="ORF">SAMN04488006_0908</name>
</gene>
<evidence type="ECO:0000259" key="2">
    <source>
        <dbReference type="Pfam" id="PF13439"/>
    </source>
</evidence>
<dbReference type="OrthoDB" id="823685at2"/>
<dbReference type="PANTHER" id="PTHR12526:SF630">
    <property type="entry name" value="GLYCOSYLTRANSFERASE"/>
    <property type="match status" value="1"/>
</dbReference>
<reference evidence="4" key="1">
    <citation type="submission" date="2016-10" db="EMBL/GenBank/DDBJ databases">
        <authorList>
            <person name="Varghese N."/>
            <person name="Submissions S."/>
        </authorList>
    </citation>
    <scope>NUCLEOTIDE SEQUENCE [LARGE SCALE GENOMIC DNA]</scope>
    <source>
        <strain evidence="4">DSM 24450</strain>
    </source>
</reference>
<dbReference type="Pfam" id="PF13439">
    <property type="entry name" value="Glyco_transf_4"/>
    <property type="match status" value="1"/>
</dbReference>
<dbReference type="InterPro" id="IPR028098">
    <property type="entry name" value="Glyco_trans_4-like_N"/>
</dbReference>
<dbReference type="Gene3D" id="3.40.50.2000">
    <property type="entry name" value="Glycogen Phosphorylase B"/>
    <property type="match status" value="2"/>
</dbReference>
<dbReference type="Proteomes" id="UP000199312">
    <property type="component" value="Unassembled WGS sequence"/>
</dbReference>
<name>A0A1I6P5A5_9FLAO</name>
<feature type="domain" description="Glycosyltransferase subfamily 4-like N-terminal" evidence="2">
    <location>
        <begin position="22"/>
        <end position="138"/>
    </location>
</feature>
<keyword evidence="4" id="KW-1185">Reference proteome</keyword>
<dbReference type="CDD" id="cd03801">
    <property type="entry name" value="GT4_PimA-like"/>
    <property type="match status" value="1"/>
</dbReference>
<dbReference type="InterPro" id="IPR001296">
    <property type="entry name" value="Glyco_trans_1"/>
</dbReference>
<evidence type="ECO:0000259" key="1">
    <source>
        <dbReference type="Pfam" id="PF00534"/>
    </source>
</evidence>
<dbReference type="PANTHER" id="PTHR12526">
    <property type="entry name" value="GLYCOSYLTRANSFERASE"/>
    <property type="match status" value="1"/>
</dbReference>
<dbReference type="SUPFAM" id="SSF53756">
    <property type="entry name" value="UDP-Glycosyltransferase/glycogen phosphorylase"/>
    <property type="match status" value="1"/>
</dbReference>
<evidence type="ECO:0000313" key="4">
    <source>
        <dbReference type="Proteomes" id="UP000199312"/>
    </source>
</evidence>
<dbReference type="AlphaFoldDB" id="A0A1I6P5A5"/>
<dbReference type="EMBL" id="FOZP01000001">
    <property type="protein sequence ID" value="SFS35365.1"/>
    <property type="molecule type" value="Genomic_DNA"/>
</dbReference>
<accession>A0A1I6P5A5</accession>
<protein>
    <submittedName>
        <fullName evidence="3">Glycosyltransferase involved in cell wall bisynthesis</fullName>
    </submittedName>
</protein>
<keyword evidence="3" id="KW-0808">Transferase</keyword>